<dbReference type="GO" id="GO:0008483">
    <property type="term" value="F:transaminase activity"/>
    <property type="evidence" value="ECO:0007669"/>
    <property type="project" value="InterPro"/>
</dbReference>
<dbReference type="Gene3D" id="3.90.1150.10">
    <property type="entry name" value="Aspartate Aminotransferase, domain 1"/>
    <property type="match status" value="1"/>
</dbReference>
<protein>
    <recommendedName>
        <fullName evidence="6">Glutamate-1-semialdehyde 2,1-aminomutase</fullName>
    </recommendedName>
</protein>
<evidence type="ECO:0000256" key="1">
    <source>
        <dbReference type="ARBA" id="ARBA00001933"/>
    </source>
</evidence>
<dbReference type="STRING" id="1093900.A0A507B714"/>
<dbReference type="InterPro" id="IPR015424">
    <property type="entry name" value="PyrdxlP-dep_Trfase"/>
</dbReference>
<gene>
    <name evidence="4" type="ORF">E0L32_011348</name>
</gene>
<reference evidence="4 5" key="1">
    <citation type="submission" date="2019-06" db="EMBL/GenBank/DDBJ databases">
        <title>Draft genome sequence of the filamentous fungus Phialemoniopsis curvata isolated from diesel fuel.</title>
        <authorList>
            <person name="Varaljay V.A."/>
            <person name="Lyon W.J."/>
            <person name="Crouch A.L."/>
            <person name="Drake C.E."/>
            <person name="Hollomon J.M."/>
            <person name="Nadeau L.J."/>
            <person name="Nunn H.S."/>
            <person name="Stevenson B.S."/>
            <person name="Bojanowski C.L."/>
            <person name="Crookes-Goodson W.J."/>
        </authorList>
    </citation>
    <scope>NUCLEOTIDE SEQUENCE [LARGE SCALE GENOMIC DNA]</scope>
    <source>
        <strain evidence="4 5">D216</strain>
    </source>
</reference>
<dbReference type="OrthoDB" id="425114at2759"/>
<evidence type="ECO:0000256" key="3">
    <source>
        <dbReference type="RuleBase" id="RU003560"/>
    </source>
</evidence>
<evidence type="ECO:0000313" key="5">
    <source>
        <dbReference type="Proteomes" id="UP000319257"/>
    </source>
</evidence>
<dbReference type="PANTHER" id="PTHR43713">
    <property type="entry name" value="GLUTAMATE-1-SEMIALDEHYDE 2,1-AMINOMUTASE"/>
    <property type="match status" value="1"/>
</dbReference>
<comment type="similarity">
    <text evidence="3">Belongs to the class-III pyridoxal-phosphate-dependent aminotransferase family.</text>
</comment>
<dbReference type="Gene3D" id="3.40.640.10">
    <property type="entry name" value="Type I PLP-dependent aspartate aminotransferase-like (Major domain)"/>
    <property type="match status" value="1"/>
</dbReference>
<organism evidence="4 5">
    <name type="scientific">Thyridium curvatum</name>
    <dbReference type="NCBI Taxonomy" id="1093900"/>
    <lineage>
        <taxon>Eukaryota</taxon>
        <taxon>Fungi</taxon>
        <taxon>Dikarya</taxon>
        <taxon>Ascomycota</taxon>
        <taxon>Pezizomycotina</taxon>
        <taxon>Sordariomycetes</taxon>
        <taxon>Sordariomycetidae</taxon>
        <taxon>Thyridiales</taxon>
        <taxon>Thyridiaceae</taxon>
        <taxon>Thyridium</taxon>
    </lineage>
</organism>
<comment type="cofactor">
    <cofactor evidence="1">
        <name>pyridoxal 5'-phosphate</name>
        <dbReference type="ChEBI" id="CHEBI:597326"/>
    </cofactor>
</comment>
<dbReference type="InParanoid" id="A0A507B714"/>
<dbReference type="SUPFAM" id="SSF53383">
    <property type="entry name" value="PLP-dependent transferases"/>
    <property type="match status" value="1"/>
</dbReference>
<dbReference type="InterPro" id="IPR015422">
    <property type="entry name" value="PyrdxlP-dep_Trfase_small"/>
</dbReference>
<comment type="caution">
    <text evidence="4">The sequence shown here is derived from an EMBL/GenBank/DDBJ whole genome shotgun (WGS) entry which is preliminary data.</text>
</comment>
<keyword evidence="2 3" id="KW-0663">Pyridoxal phosphate</keyword>
<evidence type="ECO:0000256" key="2">
    <source>
        <dbReference type="ARBA" id="ARBA00022898"/>
    </source>
</evidence>
<proteinExistence type="inferred from homology"/>
<dbReference type="Proteomes" id="UP000319257">
    <property type="component" value="Unassembled WGS sequence"/>
</dbReference>
<dbReference type="GeneID" id="41978795"/>
<keyword evidence="5" id="KW-1185">Reference proteome</keyword>
<evidence type="ECO:0000313" key="4">
    <source>
        <dbReference type="EMBL" id="TPX18955.1"/>
    </source>
</evidence>
<dbReference type="InterPro" id="IPR015421">
    <property type="entry name" value="PyrdxlP-dep_Trfase_major"/>
</dbReference>
<dbReference type="AlphaFoldDB" id="A0A507B714"/>
<dbReference type="PANTHER" id="PTHR43713:SF3">
    <property type="entry name" value="GLUTAMATE-1-SEMIALDEHYDE 2,1-AMINOMUTASE 1, CHLOROPLASTIC-RELATED"/>
    <property type="match status" value="1"/>
</dbReference>
<sequence>MNRVLYKIQGESMATGAAAGNRPPTAREALDAAIARFQQRNALSLELHRKATKTLPGGNTRTQVHTTPFPVYMSSGTGYQVTSEDGHTYTDLVAEVTVSVYGHSNPVIRDAITTAFDNVGLNLGATTVYETTLAEALCSRYDLEQVRFTNSGTEANLHALVAARAYTGKRKIVVLGGGYHGGLLIFRGGEVAVNNVDQADWIVARFNDLDSVRGAIQQEGVAAVLVEGLQGVGGAVPASVEFMRGIEASARDAKVLFILDEVMTSRLAPGGLASIYGLKPDIMTLGKALGGGLAFGAFGGRADILSIFDPRLDRSLPHHGTFNNNTLAMIVGHAGLTRIFTPEVCKQLNATGDILIRRLAAISTGTKMSFTGIGSIIGSHFTQAGLQTIERETPEVTELKDLFWYEMMEEGFWVLRDGRIALMIGTPQDELEKFVRAVEAFLQRYGHLVQVDQSR</sequence>
<dbReference type="RefSeq" id="XP_031000666.1">
    <property type="nucleotide sequence ID" value="XM_031134067.1"/>
</dbReference>
<evidence type="ECO:0008006" key="6">
    <source>
        <dbReference type="Google" id="ProtNLM"/>
    </source>
</evidence>
<dbReference type="Pfam" id="PF00202">
    <property type="entry name" value="Aminotran_3"/>
    <property type="match status" value="2"/>
</dbReference>
<accession>A0A507B714</accession>
<dbReference type="GO" id="GO:0030170">
    <property type="term" value="F:pyridoxal phosphate binding"/>
    <property type="evidence" value="ECO:0007669"/>
    <property type="project" value="InterPro"/>
</dbReference>
<dbReference type="InterPro" id="IPR005814">
    <property type="entry name" value="Aminotrans_3"/>
</dbReference>
<dbReference type="EMBL" id="SKBQ01000104">
    <property type="protein sequence ID" value="TPX18955.1"/>
    <property type="molecule type" value="Genomic_DNA"/>
</dbReference>
<name>A0A507B714_9PEZI</name>